<sequence>MEAALEQVRKLATLSEDGRREAMVALHNLAYSLETHHDTIHRYGHAHLQAAIVQVGIDLKLFRYLVESDGPLTIQQLSEKTGAELDLLTRVLRFLASIGAISENDKVQYSANHITRNLAERLVEAGLSHYFTTAASQYQVLPDYLKDTGYKNPVDENKTAFQVAFNTPLNSYAWFATHPVQLDHFNTYMALRRKPVNTWLSVYPVEKEASNWPAEKGLYVNIGGSIGHQCAQFKEKYPHLQGRVILQDLSHSVANALPTHGVENIAHDMFEPQPIVGAKFYYLRAVLHNQSPPNVRRVLDNIKAAMTPESILLIDELVLPEYGVSYIASSIDMTMLSAFASTERTEAQWSKTFEEAGLELKRTYTYYPTGYESVMDVRLPSAKSTNGEIK</sequence>
<dbReference type="GO" id="GO:0008171">
    <property type="term" value="F:O-methyltransferase activity"/>
    <property type="evidence" value="ECO:0007669"/>
    <property type="project" value="InterPro"/>
</dbReference>
<dbReference type="Gene3D" id="3.40.50.150">
    <property type="entry name" value="Vaccinia Virus protein VP39"/>
    <property type="match status" value="1"/>
</dbReference>
<evidence type="ECO:0000259" key="6">
    <source>
        <dbReference type="Pfam" id="PF08100"/>
    </source>
</evidence>
<dbReference type="SUPFAM" id="SSF53335">
    <property type="entry name" value="S-adenosyl-L-methionine-dependent methyltransferases"/>
    <property type="match status" value="1"/>
</dbReference>
<dbReference type="InterPro" id="IPR029063">
    <property type="entry name" value="SAM-dependent_MTases_sf"/>
</dbReference>
<dbReference type="OrthoDB" id="2410195at2759"/>
<reference evidence="7 8" key="1">
    <citation type="submission" date="2016-05" db="EMBL/GenBank/DDBJ databases">
        <title>Comparative analysis of secretome profiles of manganese(II)-oxidizing ascomycete fungi.</title>
        <authorList>
            <consortium name="DOE Joint Genome Institute"/>
            <person name="Zeiner C.A."/>
            <person name="Purvine S.O."/>
            <person name="Zink E.M."/>
            <person name="Wu S."/>
            <person name="Pasa-Tolic L."/>
            <person name="Chaput D.L."/>
            <person name="Haridas S."/>
            <person name="Grigoriev I.V."/>
            <person name="Santelli C.M."/>
            <person name="Hansel C.M."/>
        </authorList>
    </citation>
    <scope>NUCLEOTIDE SEQUENCE [LARGE SCALE GENOMIC DNA]</scope>
    <source>
        <strain evidence="7 8">AP3s5-JAC2a</strain>
    </source>
</reference>
<keyword evidence="3" id="KW-0949">S-adenosyl-L-methionine</keyword>
<evidence type="ECO:0000256" key="3">
    <source>
        <dbReference type="ARBA" id="ARBA00022691"/>
    </source>
</evidence>
<dbReference type="InParanoid" id="A0A177C4S0"/>
<dbReference type="PANTHER" id="PTHR43712">
    <property type="entry name" value="PUTATIVE (AFU_ORTHOLOGUE AFUA_4G14580)-RELATED"/>
    <property type="match status" value="1"/>
</dbReference>
<dbReference type="AlphaFoldDB" id="A0A177C4S0"/>
<evidence type="ECO:0000313" key="8">
    <source>
        <dbReference type="Proteomes" id="UP000077069"/>
    </source>
</evidence>
<gene>
    <name evidence="7" type="ORF">CC84DRAFT_1098462</name>
</gene>
<dbReference type="PANTHER" id="PTHR43712:SF4">
    <property type="entry name" value="O-METHYLTRANSFERASE DOMAIN-CONTAINING PROTEIN"/>
    <property type="match status" value="1"/>
</dbReference>
<organism evidence="7 8">
    <name type="scientific">Paraphaeosphaeria sporulosa</name>
    <dbReference type="NCBI Taxonomy" id="1460663"/>
    <lineage>
        <taxon>Eukaryota</taxon>
        <taxon>Fungi</taxon>
        <taxon>Dikarya</taxon>
        <taxon>Ascomycota</taxon>
        <taxon>Pezizomycotina</taxon>
        <taxon>Dothideomycetes</taxon>
        <taxon>Pleosporomycetidae</taxon>
        <taxon>Pleosporales</taxon>
        <taxon>Massarineae</taxon>
        <taxon>Didymosphaeriaceae</taxon>
        <taxon>Paraphaeosphaeria</taxon>
    </lineage>
</organism>
<dbReference type="InterPro" id="IPR036390">
    <property type="entry name" value="WH_DNA-bd_sf"/>
</dbReference>
<feature type="domain" description="O-methyltransferase dimerisation" evidence="6">
    <location>
        <begin position="49"/>
        <end position="118"/>
    </location>
</feature>
<evidence type="ECO:0000256" key="4">
    <source>
        <dbReference type="PIRSR" id="PIRSR005739-1"/>
    </source>
</evidence>
<protein>
    <submittedName>
        <fullName evidence="7">S-adenosyl-L-methionine-dependent methyltransferase</fullName>
    </submittedName>
</protein>
<dbReference type="Proteomes" id="UP000077069">
    <property type="component" value="Unassembled WGS sequence"/>
</dbReference>
<dbReference type="InterPro" id="IPR016461">
    <property type="entry name" value="COMT-like"/>
</dbReference>
<dbReference type="GeneID" id="28758257"/>
<feature type="active site" description="Proton acceptor" evidence="4">
    <location>
        <position position="288"/>
    </location>
</feature>
<dbReference type="InterPro" id="IPR001077">
    <property type="entry name" value="COMT_C"/>
</dbReference>
<accession>A0A177C4S0</accession>
<keyword evidence="2 7" id="KW-0808">Transferase</keyword>
<dbReference type="InterPro" id="IPR036388">
    <property type="entry name" value="WH-like_DNA-bd_sf"/>
</dbReference>
<evidence type="ECO:0000259" key="5">
    <source>
        <dbReference type="Pfam" id="PF00891"/>
    </source>
</evidence>
<dbReference type="PIRSF" id="PIRSF005739">
    <property type="entry name" value="O-mtase"/>
    <property type="match status" value="1"/>
</dbReference>
<keyword evidence="1 7" id="KW-0489">Methyltransferase</keyword>
<dbReference type="RefSeq" id="XP_018032237.1">
    <property type="nucleotide sequence ID" value="XM_018174771.1"/>
</dbReference>
<dbReference type="Pfam" id="PF08100">
    <property type="entry name" value="Dimerisation"/>
    <property type="match status" value="1"/>
</dbReference>
<dbReference type="InterPro" id="IPR012967">
    <property type="entry name" value="COMT_dimerisation"/>
</dbReference>
<dbReference type="Pfam" id="PF00891">
    <property type="entry name" value="Methyltransf_2"/>
    <property type="match status" value="1"/>
</dbReference>
<dbReference type="PROSITE" id="PS51683">
    <property type="entry name" value="SAM_OMT_II"/>
    <property type="match status" value="1"/>
</dbReference>
<keyword evidence="8" id="KW-1185">Reference proteome</keyword>
<evidence type="ECO:0000256" key="1">
    <source>
        <dbReference type="ARBA" id="ARBA00022603"/>
    </source>
</evidence>
<proteinExistence type="predicted"/>
<dbReference type="GO" id="GO:0046983">
    <property type="term" value="F:protein dimerization activity"/>
    <property type="evidence" value="ECO:0007669"/>
    <property type="project" value="InterPro"/>
</dbReference>
<dbReference type="SUPFAM" id="SSF46785">
    <property type="entry name" value="Winged helix' DNA-binding domain"/>
    <property type="match status" value="1"/>
</dbReference>
<evidence type="ECO:0000313" key="7">
    <source>
        <dbReference type="EMBL" id="OAG01872.1"/>
    </source>
</evidence>
<name>A0A177C4S0_9PLEO</name>
<evidence type="ECO:0000256" key="2">
    <source>
        <dbReference type="ARBA" id="ARBA00022679"/>
    </source>
</evidence>
<dbReference type="GO" id="GO:0032259">
    <property type="term" value="P:methylation"/>
    <property type="evidence" value="ECO:0007669"/>
    <property type="project" value="UniProtKB-KW"/>
</dbReference>
<dbReference type="EMBL" id="KV441556">
    <property type="protein sequence ID" value="OAG01872.1"/>
    <property type="molecule type" value="Genomic_DNA"/>
</dbReference>
<dbReference type="Gene3D" id="1.10.10.10">
    <property type="entry name" value="Winged helix-like DNA-binding domain superfamily/Winged helix DNA-binding domain"/>
    <property type="match status" value="1"/>
</dbReference>
<feature type="domain" description="O-methyltransferase C-terminal" evidence="5">
    <location>
        <begin position="220"/>
        <end position="358"/>
    </location>
</feature>